<name>L8GTR6_ACACF</name>
<keyword evidence="3" id="KW-0819">tRNA processing</keyword>
<evidence type="ECO:0000256" key="3">
    <source>
        <dbReference type="ARBA" id="ARBA00022694"/>
    </source>
</evidence>
<dbReference type="OMA" id="RRDFYPI"/>
<evidence type="ECO:0000256" key="1">
    <source>
        <dbReference type="ARBA" id="ARBA00022676"/>
    </source>
</evidence>
<dbReference type="VEuPathDB" id="AmoebaDB:ACA1_163380"/>
<accession>L8GTR6</accession>
<keyword evidence="8" id="KW-1185">Reference proteome</keyword>
<feature type="domain" description="tRNA-guanine(15) transglycosylase-like" evidence="6">
    <location>
        <begin position="237"/>
        <end position="495"/>
    </location>
</feature>
<dbReference type="GO" id="GO:0008479">
    <property type="term" value="F:tRNA-guanosine(34) queuine transglycosylase activity"/>
    <property type="evidence" value="ECO:0007669"/>
    <property type="project" value="InterPro"/>
</dbReference>
<feature type="domain" description="tRNA-guanine(15) transglycosylase-like" evidence="6">
    <location>
        <begin position="92"/>
        <end position="182"/>
    </location>
</feature>
<dbReference type="NCBIfam" id="TIGR00449">
    <property type="entry name" value="tgt_general"/>
    <property type="match status" value="1"/>
</dbReference>
<keyword evidence="1" id="KW-0328">Glycosyltransferase</keyword>
<evidence type="ECO:0000259" key="6">
    <source>
        <dbReference type="Pfam" id="PF01702"/>
    </source>
</evidence>
<keyword evidence="4" id="KW-0479">Metal-binding</keyword>
<dbReference type="AlphaFoldDB" id="L8GTR6"/>
<dbReference type="GeneID" id="14916239"/>
<evidence type="ECO:0000313" key="7">
    <source>
        <dbReference type="EMBL" id="ELR15511.1"/>
    </source>
</evidence>
<dbReference type="Proteomes" id="UP000011083">
    <property type="component" value="Unassembled WGS sequence"/>
</dbReference>
<sequence>MASPFAMGRRIARPGHCFTSLVHLRHSRFSTNSTSSPSSPDQSLASSSSSSSVYPPPPDSGEAAHYAPSSFPSHSSASYFHFEVLHTSKRSGARVGRIHTPHGVIETPGFVAVGTNGTLKHISTLHGNEMGVQAMFMNTYHLLLHPGPDVISSAGGLHKFIQHKTPIMTDSGGFQVMSMASRDQFIYSHQLPEEKEEEEAARREAEAEAQGIGDERSKKLLARARDREKNEESGYISLVQRINEDGVYFKSYRDGTEVVLTPETSVAYQKSFGADIIIPLDELPPVNCTDHNRLLNSLHRTHRWEARSLLAHKKDPRDQAMYAVLHGGVDRELRQLSIDYLTQLPFDGFAIGSSTSAGPSLLVGDLVSLVEWMSPKLPKDKPCHLLGIGDLESIGDCVAFGIDTFDSAYPTRIGRHGTILTRQGKKSITKIENKHKHAPMDPGCSCFTCRNYSASYLYHLHKAYEPVGMQLTTIHNLHFMLNYFKDVREKIMRDEI</sequence>
<dbReference type="NCBIfam" id="TIGR00430">
    <property type="entry name" value="Q_tRNA_tgt"/>
    <property type="match status" value="1"/>
</dbReference>
<dbReference type="SUPFAM" id="SSF51713">
    <property type="entry name" value="tRNA-guanine transglycosylase"/>
    <property type="match status" value="1"/>
</dbReference>
<organism evidence="7 8">
    <name type="scientific">Acanthamoeba castellanii (strain ATCC 30010 / Neff)</name>
    <dbReference type="NCBI Taxonomy" id="1257118"/>
    <lineage>
        <taxon>Eukaryota</taxon>
        <taxon>Amoebozoa</taxon>
        <taxon>Discosea</taxon>
        <taxon>Longamoebia</taxon>
        <taxon>Centramoebida</taxon>
        <taxon>Acanthamoebidae</taxon>
        <taxon>Acanthamoeba</taxon>
    </lineage>
</organism>
<evidence type="ECO:0000256" key="2">
    <source>
        <dbReference type="ARBA" id="ARBA00022679"/>
    </source>
</evidence>
<evidence type="ECO:0000313" key="8">
    <source>
        <dbReference type="Proteomes" id="UP000011083"/>
    </source>
</evidence>
<evidence type="ECO:0000256" key="4">
    <source>
        <dbReference type="ARBA" id="ARBA00022723"/>
    </source>
</evidence>
<dbReference type="InterPro" id="IPR004803">
    <property type="entry name" value="TGT"/>
</dbReference>
<gene>
    <name evidence="7" type="ORF">ACA1_163380</name>
</gene>
<dbReference type="OrthoDB" id="10249838at2759"/>
<dbReference type="InterPro" id="IPR002616">
    <property type="entry name" value="tRNA_ribo_trans-like"/>
</dbReference>
<protein>
    <submittedName>
        <fullName evidence="7">Queuine tRNAribosyltransferase</fullName>
    </submittedName>
</protein>
<dbReference type="STRING" id="1257118.L8GTR6"/>
<feature type="region of interest" description="Disordered" evidence="5">
    <location>
        <begin position="29"/>
        <end position="69"/>
    </location>
</feature>
<dbReference type="KEGG" id="acan:ACA1_163380"/>
<reference evidence="7 8" key="1">
    <citation type="journal article" date="2013" name="Genome Biol.">
        <title>Genome of Acanthamoeba castellanii highlights extensive lateral gene transfer and early evolution of tyrosine kinase signaling.</title>
        <authorList>
            <person name="Clarke M."/>
            <person name="Lohan A.J."/>
            <person name="Liu B."/>
            <person name="Lagkouvardos I."/>
            <person name="Roy S."/>
            <person name="Zafar N."/>
            <person name="Bertelli C."/>
            <person name="Schilde C."/>
            <person name="Kianianmomeni A."/>
            <person name="Burglin T.R."/>
            <person name="Frech C."/>
            <person name="Turcotte B."/>
            <person name="Kopec K.O."/>
            <person name="Synnott J.M."/>
            <person name="Choo C."/>
            <person name="Paponov I."/>
            <person name="Finkler A."/>
            <person name="Soon Heng Tan C."/>
            <person name="Hutchins A.P."/>
            <person name="Weinmeier T."/>
            <person name="Rattei T."/>
            <person name="Chu J.S."/>
            <person name="Gimenez G."/>
            <person name="Irimia M."/>
            <person name="Rigden D.J."/>
            <person name="Fitzpatrick D.A."/>
            <person name="Lorenzo-Morales J."/>
            <person name="Bateman A."/>
            <person name="Chiu C.H."/>
            <person name="Tang P."/>
            <person name="Hegemann P."/>
            <person name="Fromm H."/>
            <person name="Raoult D."/>
            <person name="Greub G."/>
            <person name="Miranda-Saavedra D."/>
            <person name="Chen N."/>
            <person name="Nash P."/>
            <person name="Ginger M.L."/>
            <person name="Horn M."/>
            <person name="Schaap P."/>
            <person name="Caler L."/>
            <person name="Loftus B."/>
        </authorList>
    </citation>
    <scope>NUCLEOTIDE SEQUENCE [LARGE SCALE GENOMIC DNA]</scope>
    <source>
        <strain evidence="7 8">Neff</strain>
    </source>
</reference>
<dbReference type="Gene3D" id="3.20.20.105">
    <property type="entry name" value="Queuine tRNA-ribosyltransferase-like"/>
    <property type="match status" value="1"/>
</dbReference>
<dbReference type="GO" id="GO:0046872">
    <property type="term" value="F:metal ion binding"/>
    <property type="evidence" value="ECO:0007669"/>
    <property type="project" value="UniProtKB-KW"/>
</dbReference>
<proteinExistence type="predicted"/>
<dbReference type="Pfam" id="PF01702">
    <property type="entry name" value="TGT"/>
    <property type="match status" value="2"/>
</dbReference>
<dbReference type="PANTHER" id="PTHR43468:SF1">
    <property type="entry name" value="TRNA-GUANOSINE(34) QUEUINE TRANSGLYCOSYLASE"/>
    <property type="match status" value="1"/>
</dbReference>
<feature type="compositionally biased region" description="Low complexity" evidence="5">
    <location>
        <begin position="29"/>
        <end position="53"/>
    </location>
</feature>
<dbReference type="RefSeq" id="XP_004337524.1">
    <property type="nucleotide sequence ID" value="XM_004337476.1"/>
</dbReference>
<evidence type="ECO:0000256" key="5">
    <source>
        <dbReference type="SAM" id="MobiDB-lite"/>
    </source>
</evidence>
<dbReference type="EMBL" id="KB008026">
    <property type="protein sequence ID" value="ELR15511.1"/>
    <property type="molecule type" value="Genomic_DNA"/>
</dbReference>
<dbReference type="InterPro" id="IPR036511">
    <property type="entry name" value="TGT-like_sf"/>
</dbReference>
<dbReference type="GO" id="GO:0006400">
    <property type="term" value="P:tRNA modification"/>
    <property type="evidence" value="ECO:0007669"/>
    <property type="project" value="InterPro"/>
</dbReference>
<dbReference type="PANTHER" id="PTHR43468">
    <property type="match status" value="1"/>
</dbReference>
<keyword evidence="2 7" id="KW-0808">Transferase</keyword>